<dbReference type="GeneID" id="18760165"/>
<gene>
    <name evidence="1" type="ORF">MBM_04230</name>
</gene>
<name>K1XX64_MARBU</name>
<dbReference type="Proteomes" id="UP000006753">
    <property type="component" value="Unassembled WGS sequence"/>
</dbReference>
<sequence length="161" mass="17487">MDQPDRRYHWSQPINICIPHEVHSVTLSVTAAQNFAYTMGATLLLYNGKAQTHETFTELETTATAGRQPLHLRDLIPPCLVDRPGLHRPVLRLRFGFHRAPAAGPRGEAGGLARVSPKTLVEVRVEEPLFGVGALTVGGDGEAGARLPGRCLLRLTVSPVL</sequence>
<proteinExistence type="predicted"/>
<dbReference type="InParanoid" id="K1XX64"/>
<keyword evidence="2" id="KW-1185">Reference proteome</keyword>
<dbReference type="RefSeq" id="XP_007292119.1">
    <property type="nucleotide sequence ID" value="XM_007292057.1"/>
</dbReference>
<dbReference type="EMBL" id="JH921436">
    <property type="protein sequence ID" value="EKD17369.1"/>
    <property type="molecule type" value="Genomic_DNA"/>
</dbReference>
<protein>
    <submittedName>
        <fullName evidence="1">Uncharacterized protein</fullName>
    </submittedName>
</protein>
<dbReference type="AlphaFoldDB" id="K1XX64"/>
<dbReference type="KEGG" id="mbe:MBM_04230"/>
<evidence type="ECO:0000313" key="1">
    <source>
        <dbReference type="EMBL" id="EKD17369.1"/>
    </source>
</evidence>
<accession>K1XX64</accession>
<evidence type="ECO:0000313" key="2">
    <source>
        <dbReference type="Proteomes" id="UP000006753"/>
    </source>
</evidence>
<organism evidence="1 2">
    <name type="scientific">Marssonina brunnea f. sp. multigermtubi (strain MB_m1)</name>
    <name type="common">Marssonina leaf spot fungus</name>
    <dbReference type="NCBI Taxonomy" id="1072389"/>
    <lineage>
        <taxon>Eukaryota</taxon>
        <taxon>Fungi</taxon>
        <taxon>Dikarya</taxon>
        <taxon>Ascomycota</taxon>
        <taxon>Pezizomycotina</taxon>
        <taxon>Leotiomycetes</taxon>
        <taxon>Helotiales</taxon>
        <taxon>Drepanopezizaceae</taxon>
        <taxon>Drepanopeziza</taxon>
    </lineage>
</organism>
<reference evidence="1 2" key="1">
    <citation type="journal article" date="2012" name="BMC Genomics">
        <title>Sequencing the genome of Marssonina brunnea reveals fungus-poplar co-evolution.</title>
        <authorList>
            <person name="Zhu S."/>
            <person name="Cao Y.-Z."/>
            <person name="Jiang C."/>
            <person name="Tan B.-Y."/>
            <person name="Wang Z."/>
            <person name="Feng S."/>
            <person name="Zhang L."/>
            <person name="Su X.-H."/>
            <person name="Brejova B."/>
            <person name="Vinar T."/>
            <person name="Xu M."/>
            <person name="Wang M.-X."/>
            <person name="Zhang S.-G."/>
            <person name="Huang M.-R."/>
            <person name="Wu R."/>
            <person name="Zhou Y."/>
        </authorList>
    </citation>
    <scope>NUCLEOTIDE SEQUENCE [LARGE SCALE GENOMIC DNA]</scope>
    <source>
        <strain evidence="1 2">MB_m1</strain>
    </source>
</reference>
<dbReference type="HOGENOM" id="CLU_1644073_0_0_1"/>
<dbReference type="OrthoDB" id="10342652at2759"/>